<dbReference type="NCBIfam" id="TIGR01484">
    <property type="entry name" value="HAD-SF-IIB"/>
    <property type="match status" value="1"/>
</dbReference>
<dbReference type="InterPro" id="IPR023214">
    <property type="entry name" value="HAD_sf"/>
</dbReference>
<evidence type="ECO:0000313" key="2">
    <source>
        <dbReference type="Proteomes" id="UP000562984"/>
    </source>
</evidence>
<dbReference type="AlphaFoldDB" id="A0A849A8Y3"/>
<gene>
    <name evidence="1" type="ORF">HKD39_15020</name>
</gene>
<dbReference type="InterPro" id="IPR036412">
    <property type="entry name" value="HAD-like_sf"/>
</dbReference>
<dbReference type="Gene3D" id="3.30.1240.10">
    <property type="match status" value="1"/>
</dbReference>
<name>A0A849A8Y3_9ACTN</name>
<dbReference type="RefSeq" id="WP_171200694.1">
    <property type="nucleotide sequence ID" value="NZ_JABEND010000009.1"/>
</dbReference>
<dbReference type="PANTHER" id="PTHR10000">
    <property type="entry name" value="PHOSPHOSERINE PHOSPHATASE"/>
    <property type="match status" value="1"/>
</dbReference>
<dbReference type="GO" id="GO:0005829">
    <property type="term" value="C:cytosol"/>
    <property type="evidence" value="ECO:0007669"/>
    <property type="project" value="TreeGrafter"/>
</dbReference>
<dbReference type="PANTHER" id="PTHR10000:SF8">
    <property type="entry name" value="HAD SUPERFAMILY HYDROLASE-LIKE, TYPE 3"/>
    <property type="match status" value="1"/>
</dbReference>
<sequence>MSGTGKPRMIVTDLDGTLLNAQGAVSERNAAALRRAQADGALVAVATGRPAWWLHPLIDCGYQGKAICLNGAMVCDVGTGEVLSTIPLLPETMRKFLAGLDSQISGYAVAVERVGVQHPASFAEDRYDHPWAEEEFLAKEGGRFRITDREHLLAEPAMKLMVRYGHDSDALATIARDTGADDVSVTFSSDDGLIEVAAAGVNKGVAVAKLAADNGIDAADVVAFGDMPNDAEMLAWAGHSYAMGTAHDAAIAAAKHRAPDHDDDGVAQIVEKWFRP</sequence>
<dbReference type="Proteomes" id="UP000562984">
    <property type="component" value="Unassembled WGS sequence"/>
</dbReference>
<organism evidence="1 2">
    <name type="scientific">Nakamurella aerolata</name>
    <dbReference type="NCBI Taxonomy" id="1656892"/>
    <lineage>
        <taxon>Bacteria</taxon>
        <taxon>Bacillati</taxon>
        <taxon>Actinomycetota</taxon>
        <taxon>Actinomycetes</taxon>
        <taxon>Nakamurellales</taxon>
        <taxon>Nakamurellaceae</taxon>
        <taxon>Nakamurella</taxon>
    </lineage>
</organism>
<dbReference type="GO" id="GO:0000287">
    <property type="term" value="F:magnesium ion binding"/>
    <property type="evidence" value="ECO:0007669"/>
    <property type="project" value="TreeGrafter"/>
</dbReference>
<reference evidence="1 2" key="1">
    <citation type="submission" date="2020-05" db="EMBL/GenBank/DDBJ databases">
        <title>Nakamurella sp. DB0629 isolated from air conditioner.</title>
        <authorList>
            <person name="Kim D.H."/>
            <person name="Kim D.-U."/>
        </authorList>
    </citation>
    <scope>NUCLEOTIDE SEQUENCE [LARGE SCALE GENOMIC DNA]</scope>
    <source>
        <strain evidence="1 2">DB0629</strain>
    </source>
</reference>
<dbReference type="NCBIfam" id="TIGR00099">
    <property type="entry name" value="Cof-subfamily"/>
    <property type="match status" value="1"/>
</dbReference>
<dbReference type="InterPro" id="IPR006379">
    <property type="entry name" value="HAD-SF_hydro_IIB"/>
</dbReference>
<accession>A0A849A8Y3</accession>
<dbReference type="GO" id="GO:0016791">
    <property type="term" value="F:phosphatase activity"/>
    <property type="evidence" value="ECO:0007669"/>
    <property type="project" value="UniProtKB-ARBA"/>
</dbReference>
<dbReference type="InterPro" id="IPR000150">
    <property type="entry name" value="Cof"/>
</dbReference>
<comment type="caution">
    <text evidence="1">The sequence shown here is derived from an EMBL/GenBank/DDBJ whole genome shotgun (WGS) entry which is preliminary data.</text>
</comment>
<dbReference type="Gene3D" id="3.40.50.1000">
    <property type="entry name" value="HAD superfamily/HAD-like"/>
    <property type="match status" value="1"/>
</dbReference>
<keyword evidence="1" id="KW-0378">Hydrolase</keyword>
<protein>
    <submittedName>
        <fullName evidence="1">Cof-type HAD-IIB family hydrolase</fullName>
    </submittedName>
</protein>
<keyword evidence="2" id="KW-1185">Reference proteome</keyword>
<dbReference type="EMBL" id="JABEND010000009">
    <property type="protein sequence ID" value="NNG36995.1"/>
    <property type="molecule type" value="Genomic_DNA"/>
</dbReference>
<proteinExistence type="predicted"/>
<dbReference type="SUPFAM" id="SSF56784">
    <property type="entry name" value="HAD-like"/>
    <property type="match status" value="1"/>
</dbReference>
<evidence type="ECO:0000313" key="1">
    <source>
        <dbReference type="EMBL" id="NNG36995.1"/>
    </source>
</evidence>
<dbReference type="Pfam" id="PF08282">
    <property type="entry name" value="Hydrolase_3"/>
    <property type="match status" value="1"/>
</dbReference>